<reference evidence="1" key="1">
    <citation type="submission" date="2020-05" db="EMBL/GenBank/DDBJ databases">
        <title>Mycena genomes resolve the evolution of fungal bioluminescence.</title>
        <authorList>
            <person name="Tsai I.J."/>
        </authorList>
    </citation>
    <scope>NUCLEOTIDE SEQUENCE</scope>
    <source>
        <strain evidence="1">160909Yilan</strain>
    </source>
</reference>
<comment type="caution">
    <text evidence="1">The sequence shown here is derived from an EMBL/GenBank/DDBJ whole genome shotgun (WGS) entry which is preliminary data.</text>
</comment>
<keyword evidence="2" id="KW-1185">Reference proteome</keyword>
<proteinExistence type="predicted"/>
<sequence>MRHSFSAVAYVSCSVSNLPKLYCAVWLRTGADRIHALLPHSHLIIVAFASTVLLKLLRPEFSPFIPAHEEIQAHDLLTQVIRTLNSSTITIDDRYTAKLYADFFHGLLSCQSWTSLHPEQFLKILWDYCRATTY</sequence>
<dbReference type="AlphaFoldDB" id="A0A8H6Z8T4"/>
<evidence type="ECO:0000313" key="2">
    <source>
        <dbReference type="Proteomes" id="UP000623467"/>
    </source>
</evidence>
<gene>
    <name evidence="1" type="ORF">MSAN_00511200</name>
</gene>
<dbReference type="OrthoDB" id="39175at2759"/>
<dbReference type="EMBL" id="JACAZH010000003">
    <property type="protein sequence ID" value="KAF7373037.1"/>
    <property type="molecule type" value="Genomic_DNA"/>
</dbReference>
<organism evidence="1 2">
    <name type="scientific">Mycena sanguinolenta</name>
    <dbReference type="NCBI Taxonomy" id="230812"/>
    <lineage>
        <taxon>Eukaryota</taxon>
        <taxon>Fungi</taxon>
        <taxon>Dikarya</taxon>
        <taxon>Basidiomycota</taxon>
        <taxon>Agaricomycotina</taxon>
        <taxon>Agaricomycetes</taxon>
        <taxon>Agaricomycetidae</taxon>
        <taxon>Agaricales</taxon>
        <taxon>Marasmiineae</taxon>
        <taxon>Mycenaceae</taxon>
        <taxon>Mycena</taxon>
    </lineage>
</organism>
<dbReference type="Proteomes" id="UP000623467">
    <property type="component" value="Unassembled WGS sequence"/>
</dbReference>
<protein>
    <submittedName>
        <fullName evidence="1">Transcription factor</fullName>
    </submittedName>
</protein>
<accession>A0A8H6Z8T4</accession>
<name>A0A8H6Z8T4_9AGAR</name>
<evidence type="ECO:0000313" key="1">
    <source>
        <dbReference type="EMBL" id="KAF7373037.1"/>
    </source>
</evidence>